<keyword evidence="3" id="KW-1185">Reference proteome</keyword>
<dbReference type="SUPFAM" id="SSF81383">
    <property type="entry name" value="F-box domain"/>
    <property type="match status" value="1"/>
</dbReference>
<dbReference type="SMART" id="SM00256">
    <property type="entry name" value="FBOX"/>
    <property type="match status" value="1"/>
</dbReference>
<evidence type="ECO:0000259" key="1">
    <source>
        <dbReference type="PROSITE" id="PS50181"/>
    </source>
</evidence>
<dbReference type="PROSITE" id="PS50181">
    <property type="entry name" value="FBOX"/>
    <property type="match status" value="1"/>
</dbReference>
<accession>D7LPZ9</accession>
<feature type="domain" description="F-box" evidence="1">
    <location>
        <begin position="30"/>
        <end position="79"/>
    </location>
</feature>
<dbReference type="EMBL" id="GL348717">
    <property type="protein sequence ID" value="EFH53058.1"/>
    <property type="molecule type" value="Genomic_DNA"/>
</dbReference>
<reference evidence="3" key="1">
    <citation type="journal article" date="2011" name="Nat. Genet.">
        <title>The Arabidopsis lyrata genome sequence and the basis of rapid genome size change.</title>
        <authorList>
            <person name="Hu T.T."/>
            <person name="Pattyn P."/>
            <person name="Bakker E.G."/>
            <person name="Cao J."/>
            <person name="Cheng J.-F."/>
            <person name="Clark R.M."/>
            <person name="Fahlgren N."/>
            <person name="Fawcett J.A."/>
            <person name="Grimwood J."/>
            <person name="Gundlach H."/>
            <person name="Haberer G."/>
            <person name="Hollister J.D."/>
            <person name="Ossowski S."/>
            <person name="Ottilar R.P."/>
            <person name="Salamov A.A."/>
            <person name="Schneeberger K."/>
            <person name="Spannagl M."/>
            <person name="Wang X."/>
            <person name="Yang L."/>
            <person name="Nasrallah M.E."/>
            <person name="Bergelson J."/>
            <person name="Carrington J.C."/>
            <person name="Gaut B.S."/>
            <person name="Schmutz J."/>
            <person name="Mayer K.F.X."/>
            <person name="Van de Peer Y."/>
            <person name="Grigoriev I.V."/>
            <person name="Nordborg M."/>
            <person name="Weigel D."/>
            <person name="Guo Y.-L."/>
        </authorList>
    </citation>
    <scope>NUCLEOTIDE SEQUENCE [LARGE SCALE GENOMIC DNA]</scope>
    <source>
        <strain evidence="3">cv. MN47</strain>
    </source>
</reference>
<dbReference type="PANTHER" id="PTHR31672">
    <property type="entry name" value="BNACNNG10540D PROTEIN"/>
    <property type="match status" value="1"/>
</dbReference>
<dbReference type="InterPro" id="IPR036047">
    <property type="entry name" value="F-box-like_dom_sf"/>
</dbReference>
<dbReference type="InterPro" id="IPR001810">
    <property type="entry name" value="F-box_dom"/>
</dbReference>
<dbReference type="Gramene" id="scaffold_500140.1">
    <property type="protein sequence ID" value="scaffold_500140.1"/>
    <property type="gene ID" value="scaffold_500140.1"/>
</dbReference>
<dbReference type="HOGENOM" id="CLU_1752212_0_0_1"/>
<sequence length="149" mass="17003">MTSMEKTQKLLTNKQVASSARKEIKRRGSEFEKIHIPNDIVEEIMVMLPVKSLMRFRAVSKHWRSLITSKEFGERYKALEQSKECKLLLVSNYFKDNVAQKTNFSLITVALEPTSASVVDEKALKFEKLNGNSIFQRAAMALSAYTPLT</sequence>
<organism evidence="3">
    <name type="scientific">Arabidopsis lyrata subsp. lyrata</name>
    <name type="common">Lyre-leaved rock-cress</name>
    <dbReference type="NCBI Taxonomy" id="81972"/>
    <lineage>
        <taxon>Eukaryota</taxon>
        <taxon>Viridiplantae</taxon>
        <taxon>Streptophyta</taxon>
        <taxon>Embryophyta</taxon>
        <taxon>Tracheophyta</taxon>
        <taxon>Spermatophyta</taxon>
        <taxon>Magnoliopsida</taxon>
        <taxon>eudicotyledons</taxon>
        <taxon>Gunneridae</taxon>
        <taxon>Pentapetalae</taxon>
        <taxon>rosids</taxon>
        <taxon>malvids</taxon>
        <taxon>Brassicales</taxon>
        <taxon>Brassicaceae</taxon>
        <taxon>Camelineae</taxon>
        <taxon>Arabidopsis</taxon>
    </lineage>
</organism>
<dbReference type="Proteomes" id="UP000008694">
    <property type="component" value="Unassembled WGS sequence"/>
</dbReference>
<name>D7LPZ9_ARALL</name>
<dbReference type="InterPro" id="IPR050796">
    <property type="entry name" value="SCF_F-box_component"/>
</dbReference>
<dbReference type="CDD" id="cd22157">
    <property type="entry name" value="F-box_AtFBW1-like"/>
    <property type="match status" value="1"/>
</dbReference>
<dbReference type="Pfam" id="PF00646">
    <property type="entry name" value="F-box"/>
    <property type="match status" value="1"/>
</dbReference>
<dbReference type="PANTHER" id="PTHR31672:SF13">
    <property type="entry name" value="F-BOX PROTEIN CPR30-LIKE"/>
    <property type="match status" value="1"/>
</dbReference>
<gene>
    <name evidence="2" type="ORF">ARALYDRAFT_904436</name>
</gene>
<dbReference type="AlphaFoldDB" id="D7LPZ9"/>
<evidence type="ECO:0000313" key="2">
    <source>
        <dbReference type="EMBL" id="EFH53058.1"/>
    </source>
</evidence>
<dbReference type="Gene3D" id="1.20.1280.50">
    <property type="match status" value="1"/>
</dbReference>
<evidence type="ECO:0000313" key="3">
    <source>
        <dbReference type="Proteomes" id="UP000008694"/>
    </source>
</evidence>
<protein>
    <recommendedName>
        <fullName evidence="1">F-box domain-containing protein</fullName>
    </recommendedName>
</protein>
<proteinExistence type="predicted"/>